<proteinExistence type="predicted"/>
<organism evidence="1 2">
    <name type="scientific">Formosa undariae</name>
    <dbReference type="NCBI Taxonomy" id="1325436"/>
    <lineage>
        <taxon>Bacteria</taxon>
        <taxon>Pseudomonadati</taxon>
        <taxon>Bacteroidota</taxon>
        <taxon>Flavobacteriia</taxon>
        <taxon>Flavobacteriales</taxon>
        <taxon>Flavobacteriaceae</taxon>
        <taxon>Formosa</taxon>
    </lineage>
</organism>
<evidence type="ECO:0008006" key="3">
    <source>
        <dbReference type="Google" id="ProtNLM"/>
    </source>
</evidence>
<sequence length="267" mass="30305">MKNTLLLLLLVAFASCKQSSEKKTTEQLPVEDVATQKAVAKSYPESIAKVFEAHGGIATWNAMQTLAFTMEKPTGPEVTTTDLKRRKAHIDMPNHTLGFNGKDVWLHSKDTTAYRGKPKFYYNLMFYFYAMPFVLSDDGITYSDAEPLLFEGVEYPGIQISYGAGVGESPDDEYILYYDAKTNEMAWLAYTMTFFAKEKSKKFSYIKYGDWEDVNGVKLPKAIQWYKVVEGQPVEVRNEVKFSDIKLSKDKQDASFYEAPEGAEIVE</sequence>
<keyword evidence="2" id="KW-1185">Reference proteome</keyword>
<name>A0ABV5EZK7_9FLAO</name>
<dbReference type="Proteomes" id="UP001589605">
    <property type="component" value="Unassembled WGS sequence"/>
</dbReference>
<dbReference type="EMBL" id="JBHMEZ010000003">
    <property type="protein sequence ID" value="MFB9052622.1"/>
    <property type="molecule type" value="Genomic_DNA"/>
</dbReference>
<evidence type="ECO:0000313" key="2">
    <source>
        <dbReference type="Proteomes" id="UP001589605"/>
    </source>
</evidence>
<dbReference type="PROSITE" id="PS51257">
    <property type="entry name" value="PROKAR_LIPOPROTEIN"/>
    <property type="match status" value="1"/>
</dbReference>
<comment type="caution">
    <text evidence="1">The sequence shown here is derived from an EMBL/GenBank/DDBJ whole genome shotgun (WGS) entry which is preliminary data.</text>
</comment>
<reference evidence="1 2" key="1">
    <citation type="submission" date="2024-09" db="EMBL/GenBank/DDBJ databases">
        <authorList>
            <person name="Sun Q."/>
            <person name="Mori K."/>
        </authorList>
    </citation>
    <scope>NUCLEOTIDE SEQUENCE [LARGE SCALE GENOMIC DNA]</scope>
    <source>
        <strain evidence="1 2">CECT 8286</strain>
    </source>
</reference>
<protein>
    <recommendedName>
        <fullName evidence="3">Threonine synthase</fullName>
    </recommendedName>
</protein>
<dbReference type="RefSeq" id="WP_382381802.1">
    <property type="nucleotide sequence ID" value="NZ_JBHMEZ010000003.1"/>
</dbReference>
<gene>
    <name evidence="1" type="ORF">ACFFVB_05970</name>
</gene>
<evidence type="ECO:0000313" key="1">
    <source>
        <dbReference type="EMBL" id="MFB9052622.1"/>
    </source>
</evidence>
<accession>A0ABV5EZK7</accession>